<keyword evidence="8" id="KW-0812">Transmembrane</keyword>
<dbReference type="CDD" id="cd00130">
    <property type="entry name" value="PAS"/>
    <property type="match status" value="2"/>
</dbReference>
<dbReference type="InterPro" id="IPR050736">
    <property type="entry name" value="Sensor_HK_Regulatory"/>
</dbReference>
<dbReference type="Pfam" id="PF08447">
    <property type="entry name" value="PAS_3"/>
    <property type="match status" value="1"/>
</dbReference>
<dbReference type="SMART" id="SM00388">
    <property type="entry name" value="HisKA"/>
    <property type="match status" value="1"/>
</dbReference>
<dbReference type="InterPro" id="IPR000700">
    <property type="entry name" value="PAS-assoc_C"/>
</dbReference>
<proteinExistence type="predicted"/>
<comment type="catalytic activity">
    <reaction evidence="1">
        <text>ATP + protein L-histidine = ADP + protein N-phospho-L-histidine.</text>
        <dbReference type="EC" id="2.7.13.3"/>
    </reaction>
</comment>
<dbReference type="SUPFAM" id="SSF55874">
    <property type="entry name" value="ATPase domain of HSP90 chaperone/DNA topoisomerase II/histidine kinase"/>
    <property type="match status" value="1"/>
</dbReference>
<dbReference type="CDD" id="cd00082">
    <property type="entry name" value="HisKA"/>
    <property type="match status" value="1"/>
</dbReference>
<feature type="domain" description="PAC" evidence="11">
    <location>
        <begin position="286"/>
        <end position="338"/>
    </location>
</feature>
<dbReference type="PROSITE" id="PS50109">
    <property type="entry name" value="HIS_KIN"/>
    <property type="match status" value="1"/>
</dbReference>
<keyword evidence="8" id="KW-1133">Transmembrane helix</keyword>
<dbReference type="SMART" id="SM00086">
    <property type="entry name" value="PAC"/>
    <property type="match status" value="2"/>
</dbReference>
<feature type="transmembrane region" description="Helical" evidence="8">
    <location>
        <begin position="12"/>
        <end position="33"/>
    </location>
</feature>
<keyword evidence="8" id="KW-0472">Membrane</keyword>
<feature type="coiled-coil region" evidence="7">
    <location>
        <begin position="66"/>
        <end position="93"/>
    </location>
</feature>
<dbReference type="InterPro" id="IPR003661">
    <property type="entry name" value="HisK_dim/P_dom"/>
</dbReference>
<dbReference type="Gene3D" id="3.30.450.20">
    <property type="entry name" value="PAS domain"/>
    <property type="match status" value="2"/>
</dbReference>
<evidence type="ECO:0000256" key="1">
    <source>
        <dbReference type="ARBA" id="ARBA00000085"/>
    </source>
</evidence>
<evidence type="ECO:0000256" key="6">
    <source>
        <dbReference type="ARBA" id="ARBA00023012"/>
    </source>
</evidence>
<dbReference type="Pfam" id="PF02518">
    <property type="entry name" value="HATPase_c"/>
    <property type="match status" value="1"/>
</dbReference>
<dbReference type="PRINTS" id="PR00344">
    <property type="entry name" value="BCTRLSENSOR"/>
</dbReference>
<evidence type="ECO:0000259" key="9">
    <source>
        <dbReference type="PROSITE" id="PS50109"/>
    </source>
</evidence>
<reference evidence="12 13" key="1">
    <citation type="submission" date="2023-03" db="EMBL/GenBank/DDBJ databases">
        <title>Complete genome sequence of Tepidibacter sp. SWIR-1, isolated from a deep-sea hydrothermal vent.</title>
        <authorList>
            <person name="Li X."/>
        </authorList>
    </citation>
    <scope>NUCLEOTIDE SEQUENCE [LARGE SCALE GENOMIC DNA]</scope>
    <source>
        <strain evidence="12 13">SWIR-1</strain>
    </source>
</reference>
<evidence type="ECO:0000256" key="8">
    <source>
        <dbReference type="SAM" id="Phobius"/>
    </source>
</evidence>
<dbReference type="InterPro" id="IPR013655">
    <property type="entry name" value="PAS_fold_3"/>
</dbReference>
<dbReference type="EC" id="2.7.13.3" evidence="2"/>
<dbReference type="Pfam" id="PF00512">
    <property type="entry name" value="HisKA"/>
    <property type="match status" value="1"/>
</dbReference>
<feature type="domain" description="Histidine kinase" evidence="9">
    <location>
        <begin position="363"/>
        <end position="586"/>
    </location>
</feature>
<dbReference type="Pfam" id="PF13426">
    <property type="entry name" value="PAS_9"/>
    <property type="match status" value="1"/>
</dbReference>
<dbReference type="InterPro" id="IPR036890">
    <property type="entry name" value="HATPase_C_sf"/>
</dbReference>
<keyword evidence="13" id="KW-1185">Reference proteome</keyword>
<dbReference type="InterPro" id="IPR001610">
    <property type="entry name" value="PAC"/>
</dbReference>
<evidence type="ECO:0000259" key="10">
    <source>
        <dbReference type="PROSITE" id="PS50112"/>
    </source>
</evidence>
<dbReference type="Gene3D" id="3.30.565.10">
    <property type="entry name" value="Histidine kinase-like ATPase, C-terminal domain"/>
    <property type="match status" value="1"/>
</dbReference>
<dbReference type="InterPro" id="IPR003594">
    <property type="entry name" value="HATPase_dom"/>
</dbReference>
<evidence type="ECO:0000256" key="3">
    <source>
        <dbReference type="ARBA" id="ARBA00022553"/>
    </source>
</evidence>
<dbReference type="EMBL" id="CP120733">
    <property type="protein sequence ID" value="WFD09991.1"/>
    <property type="molecule type" value="Genomic_DNA"/>
</dbReference>
<dbReference type="InterPro" id="IPR004358">
    <property type="entry name" value="Sig_transdc_His_kin-like_C"/>
</dbReference>
<dbReference type="InterPro" id="IPR035965">
    <property type="entry name" value="PAS-like_dom_sf"/>
</dbReference>
<protein>
    <recommendedName>
        <fullName evidence="2">histidine kinase</fullName>
        <ecNumber evidence="2">2.7.13.3</ecNumber>
    </recommendedName>
</protein>
<keyword evidence="7" id="KW-0175">Coiled coil</keyword>
<dbReference type="NCBIfam" id="TIGR00229">
    <property type="entry name" value="sensory_box"/>
    <property type="match status" value="2"/>
</dbReference>
<evidence type="ECO:0000313" key="12">
    <source>
        <dbReference type="EMBL" id="WFD09991.1"/>
    </source>
</evidence>
<dbReference type="Gene3D" id="1.10.287.130">
    <property type="match status" value="1"/>
</dbReference>
<evidence type="ECO:0000256" key="4">
    <source>
        <dbReference type="ARBA" id="ARBA00022679"/>
    </source>
</evidence>
<evidence type="ECO:0000256" key="2">
    <source>
        <dbReference type="ARBA" id="ARBA00012438"/>
    </source>
</evidence>
<dbReference type="SMART" id="SM00091">
    <property type="entry name" value="PAS"/>
    <property type="match status" value="2"/>
</dbReference>
<dbReference type="PANTHER" id="PTHR43711:SF26">
    <property type="entry name" value="SENSOR HISTIDINE KINASE RCSC"/>
    <property type="match status" value="1"/>
</dbReference>
<feature type="domain" description="PAS" evidence="10">
    <location>
        <begin position="212"/>
        <end position="286"/>
    </location>
</feature>
<feature type="domain" description="PAS" evidence="10">
    <location>
        <begin position="83"/>
        <end position="155"/>
    </location>
</feature>
<dbReference type="RefSeq" id="WP_277731969.1">
    <property type="nucleotide sequence ID" value="NZ_CP120733.1"/>
</dbReference>
<dbReference type="SUPFAM" id="SSF47384">
    <property type="entry name" value="Homodimeric domain of signal transducing histidine kinase"/>
    <property type="match status" value="1"/>
</dbReference>
<keyword evidence="5" id="KW-0418">Kinase</keyword>
<dbReference type="InterPro" id="IPR005467">
    <property type="entry name" value="His_kinase_dom"/>
</dbReference>
<keyword evidence="4" id="KW-0808">Transferase</keyword>
<dbReference type="SUPFAM" id="SSF55785">
    <property type="entry name" value="PYP-like sensor domain (PAS domain)"/>
    <property type="match status" value="2"/>
</dbReference>
<evidence type="ECO:0000313" key="13">
    <source>
        <dbReference type="Proteomes" id="UP001222800"/>
    </source>
</evidence>
<accession>A0ABY8EB20</accession>
<gene>
    <name evidence="12" type="ORF">P4S50_16685</name>
</gene>
<keyword evidence="3" id="KW-0597">Phosphoprotein</keyword>
<sequence>MISIKKERIYAIKIVCIYAIIAKIFVYTSDYIIGHMFKSIDKFIMFNYIKCNICIVITCIGFYIVIDKYIRIIKNLKNEIEVNDEQYKFVINNTTGGLWCWDVEKNHILFPYKWKSILGYKDHEISNSEEDWFKLIHPDDYDYVFKKIYDYMDKKTDEFIIEYRMRKKDGTYIWVLDRGQGIWDENGRIIKFMGTYTDITEMKESQIELKQSEEKFKALFHNAGDAIALIQLDNNCINKYIEVNKSACERLGYTKEELLNMTPYDIRDDKSYNKYKEALMKLNELRRITYETIHVTKNGTKIPVEINWHLFDFDSKKVILSIARDITQRKEANDKLLKIIEENEELLEKTIHHDRIKTEFFCNMSHEFKTPLNVILGTIQLLNTYKNDDCIKIKPEKFNKYINMANQNCLRLLRLINNIMDITKLEYDSFEIKYRNYNIIYIIESITQSVVEFAKLNGIDIIFDTDLEEKIILCDADIIERIILNILSNSIKNTDKGGCIWVNIYNDNEGILITIKDDGIGIPKDKIETIFDRFTQVDGSLKRKHEGSGVGLSLVKSLVEKHNGHIWVTSEVGIGTQTFIRFPYNNCNNNYEIEEECSYNNNLVEKINIEFSDIYSL</sequence>
<dbReference type="InterPro" id="IPR036097">
    <property type="entry name" value="HisK_dim/P_sf"/>
</dbReference>
<feature type="domain" description="PAC" evidence="11">
    <location>
        <begin position="159"/>
        <end position="211"/>
    </location>
</feature>
<dbReference type="InterPro" id="IPR000014">
    <property type="entry name" value="PAS"/>
</dbReference>
<keyword evidence="6" id="KW-0902">Two-component regulatory system</keyword>
<dbReference type="PROSITE" id="PS50113">
    <property type="entry name" value="PAC"/>
    <property type="match status" value="2"/>
</dbReference>
<dbReference type="PANTHER" id="PTHR43711">
    <property type="entry name" value="TWO-COMPONENT HISTIDINE KINASE"/>
    <property type="match status" value="1"/>
</dbReference>
<feature type="transmembrane region" description="Helical" evidence="8">
    <location>
        <begin position="45"/>
        <end position="66"/>
    </location>
</feature>
<organism evidence="12 13">
    <name type="scientific">Tepidibacter hydrothermalis</name>
    <dbReference type="NCBI Taxonomy" id="3036126"/>
    <lineage>
        <taxon>Bacteria</taxon>
        <taxon>Bacillati</taxon>
        <taxon>Bacillota</taxon>
        <taxon>Clostridia</taxon>
        <taxon>Peptostreptococcales</taxon>
        <taxon>Peptostreptococcaceae</taxon>
        <taxon>Tepidibacter</taxon>
    </lineage>
</organism>
<dbReference type="Proteomes" id="UP001222800">
    <property type="component" value="Chromosome"/>
</dbReference>
<evidence type="ECO:0000259" key="11">
    <source>
        <dbReference type="PROSITE" id="PS50113"/>
    </source>
</evidence>
<name>A0ABY8EB20_9FIRM</name>
<dbReference type="SMART" id="SM00387">
    <property type="entry name" value="HATPase_c"/>
    <property type="match status" value="1"/>
</dbReference>
<evidence type="ECO:0000256" key="7">
    <source>
        <dbReference type="SAM" id="Coils"/>
    </source>
</evidence>
<dbReference type="PROSITE" id="PS50112">
    <property type="entry name" value="PAS"/>
    <property type="match status" value="2"/>
</dbReference>
<evidence type="ECO:0000256" key="5">
    <source>
        <dbReference type="ARBA" id="ARBA00022777"/>
    </source>
</evidence>